<keyword evidence="2" id="KW-1185">Reference proteome</keyword>
<dbReference type="WBParaSite" id="GPUH_0000954701-mRNA-1">
    <property type="protein sequence ID" value="GPUH_0000954701-mRNA-1"/>
    <property type="gene ID" value="GPUH_0000954701"/>
</dbReference>
<dbReference type="AlphaFoldDB" id="A0A183DLE5"/>
<evidence type="ECO:0000313" key="1">
    <source>
        <dbReference type="EMBL" id="VDK73576.1"/>
    </source>
</evidence>
<gene>
    <name evidence="1" type="ORF">GPUH_LOCUS9536</name>
</gene>
<evidence type="ECO:0000313" key="2">
    <source>
        <dbReference type="Proteomes" id="UP000271098"/>
    </source>
</evidence>
<sequence>MAEQRLKDTARKYVEQLSNSKSKQQKLMAQLLSSAVLSAPGEIFALIGGRIRSLTVLLCGCSSQPTLRA</sequence>
<proteinExistence type="predicted"/>
<protein>
    <submittedName>
        <fullName evidence="3">ATP-binding protein</fullName>
    </submittedName>
</protein>
<reference evidence="3" key="1">
    <citation type="submission" date="2016-06" db="UniProtKB">
        <authorList>
            <consortium name="WormBaseParasite"/>
        </authorList>
    </citation>
    <scope>IDENTIFICATION</scope>
</reference>
<name>A0A183DLE5_9BILA</name>
<evidence type="ECO:0000313" key="3">
    <source>
        <dbReference type="WBParaSite" id="GPUH_0000954701-mRNA-1"/>
    </source>
</evidence>
<accession>A0A183DLE5</accession>
<reference evidence="1 2" key="2">
    <citation type="submission" date="2018-11" db="EMBL/GenBank/DDBJ databases">
        <authorList>
            <consortium name="Pathogen Informatics"/>
        </authorList>
    </citation>
    <scope>NUCLEOTIDE SEQUENCE [LARGE SCALE GENOMIC DNA]</scope>
</reference>
<dbReference type="EMBL" id="UYRT01031607">
    <property type="protein sequence ID" value="VDK73576.1"/>
    <property type="molecule type" value="Genomic_DNA"/>
</dbReference>
<organism evidence="3">
    <name type="scientific">Gongylonema pulchrum</name>
    <dbReference type="NCBI Taxonomy" id="637853"/>
    <lineage>
        <taxon>Eukaryota</taxon>
        <taxon>Metazoa</taxon>
        <taxon>Ecdysozoa</taxon>
        <taxon>Nematoda</taxon>
        <taxon>Chromadorea</taxon>
        <taxon>Rhabditida</taxon>
        <taxon>Spirurina</taxon>
        <taxon>Spiruromorpha</taxon>
        <taxon>Spiruroidea</taxon>
        <taxon>Gongylonematidae</taxon>
        <taxon>Gongylonema</taxon>
    </lineage>
</organism>
<dbReference type="Proteomes" id="UP000271098">
    <property type="component" value="Unassembled WGS sequence"/>
</dbReference>